<name>A0ABY6N2P6_9ALTE</name>
<feature type="signal peptide" evidence="2">
    <location>
        <begin position="1"/>
        <end position="21"/>
    </location>
</feature>
<proteinExistence type="predicted"/>
<evidence type="ECO:0000256" key="1">
    <source>
        <dbReference type="SAM" id="MobiDB-lite"/>
    </source>
</evidence>
<keyword evidence="2" id="KW-0732">Signal</keyword>
<evidence type="ECO:0000313" key="4">
    <source>
        <dbReference type="Proteomes" id="UP001163739"/>
    </source>
</evidence>
<feature type="region of interest" description="Disordered" evidence="1">
    <location>
        <begin position="26"/>
        <end position="78"/>
    </location>
</feature>
<dbReference type="Proteomes" id="UP001163739">
    <property type="component" value="Chromosome"/>
</dbReference>
<keyword evidence="4" id="KW-1185">Reference proteome</keyword>
<evidence type="ECO:0000256" key="2">
    <source>
        <dbReference type="SAM" id="SignalP"/>
    </source>
</evidence>
<feature type="compositionally biased region" description="Basic and acidic residues" evidence="1">
    <location>
        <begin position="46"/>
        <end position="78"/>
    </location>
</feature>
<evidence type="ECO:0000313" key="3">
    <source>
        <dbReference type="EMBL" id="UZE96386.1"/>
    </source>
</evidence>
<dbReference type="EMBL" id="CP100390">
    <property type="protein sequence ID" value="UZE96386.1"/>
    <property type="molecule type" value="Genomic_DNA"/>
</dbReference>
<dbReference type="PROSITE" id="PS51257">
    <property type="entry name" value="PROKAR_LIPOPROTEIN"/>
    <property type="match status" value="1"/>
</dbReference>
<accession>A0ABY6N2P6</accession>
<feature type="chain" id="PRO_5045504636" description="Secreted protein" evidence="2">
    <location>
        <begin position="22"/>
        <end position="78"/>
    </location>
</feature>
<protein>
    <recommendedName>
        <fullName evidence="5">Secreted protein</fullName>
    </recommendedName>
</protein>
<reference evidence="3" key="1">
    <citation type="submission" date="2022-06" db="EMBL/GenBank/DDBJ databases">
        <title>Alkalimarinus sp. nov., isolated from gut of a Alitta virens.</title>
        <authorList>
            <person name="Yang A.I."/>
            <person name="Shin N.-R."/>
        </authorList>
    </citation>
    <scope>NUCLEOTIDE SEQUENCE</scope>
    <source>
        <strain evidence="3">A2M4</strain>
    </source>
</reference>
<organism evidence="3 4">
    <name type="scientific">Alkalimarinus alittae</name>
    <dbReference type="NCBI Taxonomy" id="2961619"/>
    <lineage>
        <taxon>Bacteria</taxon>
        <taxon>Pseudomonadati</taxon>
        <taxon>Pseudomonadota</taxon>
        <taxon>Gammaproteobacteria</taxon>
        <taxon>Alteromonadales</taxon>
        <taxon>Alteromonadaceae</taxon>
        <taxon>Alkalimarinus</taxon>
    </lineage>
</organism>
<dbReference type="RefSeq" id="WP_265047872.1">
    <property type="nucleotide sequence ID" value="NZ_CP100390.1"/>
</dbReference>
<evidence type="ECO:0008006" key="5">
    <source>
        <dbReference type="Google" id="ProtNLM"/>
    </source>
</evidence>
<sequence length="78" mass="8763">MFENFKALLLLFSFVFSLLLAGCSSNETSSPAADVDSVKSSAPAEMEERAYHKTVDEKEEAEKLKKQKISDDDMERLD</sequence>
<gene>
    <name evidence="3" type="ORF">NKI27_01170</name>
</gene>